<organism evidence="1 2">
    <name type="scientific">Homarus americanus</name>
    <name type="common">American lobster</name>
    <dbReference type="NCBI Taxonomy" id="6706"/>
    <lineage>
        <taxon>Eukaryota</taxon>
        <taxon>Metazoa</taxon>
        <taxon>Ecdysozoa</taxon>
        <taxon>Arthropoda</taxon>
        <taxon>Crustacea</taxon>
        <taxon>Multicrustacea</taxon>
        <taxon>Malacostraca</taxon>
        <taxon>Eumalacostraca</taxon>
        <taxon>Eucarida</taxon>
        <taxon>Decapoda</taxon>
        <taxon>Pleocyemata</taxon>
        <taxon>Astacidea</taxon>
        <taxon>Nephropoidea</taxon>
        <taxon>Nephropidae</taxon>
        <taxon>Homarus</taxon>
    </lineage>
</organism>
<name>A0A8J5JVQ1_HOMAM</name>
<dbReference type="InterPro" id="IPR036706">
    <property type="entry name" value="VOMI_sf"/>
</dbReference>
<reference evidence="1" key="1">
    <citation type="journal article" date="2021" name="Sci. Adv.">
        <title>The American lobster genome reveals insights on longevity, neural, and immune adaptations.</title>
        <authorList>
            <person name="Polinski J.M."/>
            <person name="Zimin A.V."/>
            <person name="Clark K.F."/>
            <person name="Kohn A.B."/>
            <person name="Sadowski N."/>
            <person name="Timp W."/>
            <person name="Ptitsyn A."/>
            <person name="Khanna P."/>
            <person name="Romanova D.Y."/>
            <person name="Williams P."/>
            <person name="Greenwood S.J."/>
            <person name="Moroz L.L."/>
            <person name="Walt D.R."/>
            <person name="Bodnar A.G."/>
        </authorList>
    </citation>
    <scope>NUCLEOTIDE SEQUENCE</scope>
    <source>
        <strain evidence="1">GMGI-L3</strain>
    </source>
</reference>
<dbReference type="EMBL" id="JAHLQT010031643">
    <property type="protein sequence ID" value="KAG7160134.1"/>
    <property type="molecule type" value="Genomic_DNA"/>
</dbReference>
<keyword evidence="2" id="KW-1185">Reference proteome</keyword>
<dbReference type="PANTHER" id="PTHR18841">
    <property type="entry name" value="VITELLINE MEMBRANE OUTER LAYER PROTEIN I-RELATED"/>
    <property type="match status" value="1"/>
</dbReference>
<dbReference type="PANTHER" id="PTHR18841:SF0">
    <property type="entry name" value="VITELLINE MEMBRANE OUTER LAYER 1 HOMOLOG A-RELATED"/>
    <property type="match status" value="1"/>
</dbReference>
<dbReference type="Pfam" id="PF03762">
    <property type="entry name" value="VOMI"/>
    <property type="match status" value="3"/>
</dbReference>
<comment type="caution">
    <text evidence="1">The sequence shown here is derived from an EMBL/GenBank/DDBJ whole genome shotgun (WGS) entry which is preliminary data.</text>
</comment>
<sequence>MKNLPPAPPPGRVGGRGGFFRLTVDLCVATGMGAGGEENPVGDNYLTLTLDWAMSWGVWGPKAYCPTGTYAYGFNIKVESEGAVDDTSINGIMLYCRAPGDVGHDGISPKVDAGEYTITSTVQRWGDWRVTVDLCVATGMGAGGEENPVGDNYLTLTLDWAMSWGVWGPKAYCPTGTYAYGFNIKVESEGASDDTSINGIMLYCRAPGDVGHDGISPKVDAGEYTITSTVQRWGDWRGKRECYEGFLTGLKMKSEEDQGLFEDDTAANDLEMQCNWSTETLNGGGNHWGHWSDYADCPDVAAGVLADERLEVDWAMNWGSWHEKEQCPAGSFVYAFDIKVDSEGVIDETSMNGINLYCSNPSDANYYYGDNLPEADAPDYIISSFVDQWGIWRGKRECYKGFLTGFRMRSESDQGAFGDDTTANDLEMQCNYGNETLIGGGNHRGNWSNYANCPYGMAIYAIQTRVQEFSSTDNTALNNVHMFCR</sequence>
<protein>
    <submittedName>
        <fullName evidence="1">Vitelline membrane outer layer protein 1-like 7</fullName>
    </submittedName>
</protein>
<dbReference type="Proteomes" id="UP000747542">
    <property type="component" value="Unassembled WGS sequence"/>
</dbReference>
<dbReference type="Gene3D" id="2.100.10.20">
    <property type="entry name" value="Vitelline membrane outer layer protein I (VOMI)"/>
    <property type="match status" value="3"/>
</dbReference>
<feature type="non-terminal residue" evidence="1">
    <location>
        <position position="485"/>
    </location>
</feature>
<evidence type="ECO:0000313" key="1">
    <source>
        <dbReference type="EMBL" id="KAG7160134.1"/>
    </source>
</evidence>
<accession>A0A8J5JVQ1</accession>
<dbReference type="GO" id="GO:0005615">
    <property type="term" value="C:extracellular space"/>
    <property type="evidence" value="ECO:0007669"/>
    <property type="project" value="TreeGrafter"/>
</dbReference>
<dbReference type="InterPro" id="IPR005515">
    <property type="entry name" value="VOMI"/>
</dbReference>
<dbReference type="SUPFAM" id="SSF51092">
    <property type="entry name" value="Vitelline membrane outer protein-I (VMO-I)"/>
    <property type="match status" value="3"/>
</dbReference>
<proteinExistence type="predicted"/>
<gene>
    <name evidence="1" type="primary">VMO1-L7</name>
    <name evidence="1" type="ORF">Hamer_G012675</name>
</gene>
<dbReference type="AlphaFoldDB" id="A0A8J5JVQ1"/>
<evidence type="ECO:0000313" key="2">
    <source>
        <dbReference type="Proteomes" id="UP000747542"/>
    </source>
</evidence>